<accession>A0A8J3K6M9</accession>
<evidence type="ECO:0000313" key="2">
    <source>
        <dbReference type="EMBL" id="GIF90439.1"/>
    </source>
</evidence>
<feature type="signal peptide" evidence="1">
    <location>
        <begin position="1"/>
        <end position="24"/>
    </location>
</feature>
<dbReference type="PROSITE" id="PS51257">
    <property type="entry name" value="PROKAR_LIPOPROTEIN"/>
    <property type="match status" value="1"/>
</dbReference>
<dbReference type="Proteomes" id="UP000619293">
    <property type="component" value="Unassembled WGS sequence"/>
</dbReference>
<evidence type="ECO:0008006" key="4">
    <source>
        <dbReference type="Google" id="ProtNLM"/>
    </source>
</evidence>
<gene>
    <name evidence="2" type="ORF">Cch02nite_38830</name>
</gene>
<sequence length="141" mass="15377">MNIRRILAALTVAVILTAGGTACSGDDSTREAGDKQITALAPPGWTETGRGFQEAGLQASYNTWIVTYELKTSPTDAVTAYDQRARSAGWTRCPDFERGPEVSVNGCWIKDDYTLRHGAIGLHDDTWALVTIELFDGKARR</sequence>
<dbReference type="AlphaFoldDB" id="A0A8J3K6M9"/>
<evidence type="ECO:0000313" key="3">
    <source>
        <dbReference type="Proteomes" id="UP000619293"/>
    </source>
</evidence>
<evidence type="ECO:0000256" key="1">
    <source>
        <dbReference type="SAM" id="SignalP"/>
    </source>
</evidence>
<dbReference type="RefSeq" id="WP_191842598.1">
    <property type="nucleotide sequence ID" value="NZ_BAAALB010000024.1"/>
</dbReference>
<keyword evidence="3" id="KW-1185">Reference proteome</keyword>
<name>A0A8J3K6M9_9ACTN</name>
<dbReference type="EMBL" id="BONG01000023">
    <property type="protein sequence ID" value="GIF90439.1"/>
    <property type="molecule type" value="Genomic_DNA"/>
</dbReference>
<comment type="caution">
    <text evidence="2">The sequence shown here is derived from an EMBL/GenBank/DDBJ whole genome shotgun (WGS) entry which is preliminary data.</text>
</comment>
<organism evidence="2 3">
    <name type="scientific">Catellatospora chokoriensis</name>
    <dbReference type="NCBI Taxonomy" id="310353"/>
    <lineage>
        <taxon>Bacteria</taxon>
        <taxon>Bacillati</taxon>
        <taxon>Actinomycetota</taxon>
        <taxon>Actinomycetes</taxon>
        <taxon>Micromonosporales</taxon>
        <taxon>Micromonosporaceae</taxon>
        <taxon>Catellatospora</taxon>
    </lineage>
</organism>
<reference evidence="2 3" key="1">
    <citation type="submission" date="2021-01" db="EMBL/GenBank/DDBJ databases">
        <title>Whole genome shotgun sequence of Catellatospora chokoriensis NBRC 107358.</title>
        <authorList>
            <person name="Komaki H."/>
            <person name="Tamura T."/>
        </authorList>
    </citation>
    <scope>NUCLEOTIDE SEQUENCE [LARGE SCALE GENOMIC DNA]</scope>
    <source>
        <strain evidence="2 3">NBRC 107358</strain>
    </source>
</reference>
<feature type="chain" id="PRO_5035288558" description="Lipoprotein" evidence="1">
    <location>
        <begin position="25"/>
        <end position="141"/>
    </location>
</feature>
<protein>
    <recommendedName>
        <fullName evidence="4">Lipoprotein</fullName>
    </recommendedName>
</protein>
<proteinExistence type="predicted"/>
<keyword evidence="1" id="KW-0732">Signal</keyword>